<dbReference type="PROSITE" id="PS51257">
    <property type="entry name" value="PROKAR_LIPOPROTEIN"/>
    <property type="match status" value="1"/>
</dbReference>
<proteinExistence type="predicted"/>
<keyword evidence="10" id="KW-1185">Reference proteome</keyword>
<comment type="caution">
    <text evidence="9">The sequence shown here is derived from an EMBL/GenBank/DDBJ whole genome shotgun (WGS) entry which is preliminary data.</text>
</comment>
<evidence type="ECO:0000256" key="7">
    <source>
        <dbReference type="SAM" id="SignalP"/>
    </source>
</evidence>
<dbReference type="PANTHER" id="PTHR30124">
    <property type="entry name" value="MEMBRANE-BOUND LYTIC MUREIN TRANSGLYCOSYLASE A"/>
    <property type="match status" value="1"/>
</dbReference>
<evidence type="ECO:0000256" key="3">
    <source>
        <dbReference type="ARBA" id="ARBA00023239"/>
    </source>
</evidence>
<evidence type="ECO:0000256" key="1">
    <source>
        <dbReference type="ARBA" id="ARBA00001420"/>
    </source>
</evidence>
<keyword evidence="7" id="KW-0732">Signal</keyword>
<dbReference type="InterPro" id="IPR005300">
    <property type="entry name" value="MltA_B"/>
</dbReference>
<dbReference type="InterPro" id="IPR026044">
    <property type="entry name" value="MltA"/>
</dbReference>
<dbReference type="CDD" id="cd14485">
    <property type="entry name" value="mltA_like_LT_A"/>
    <property type="match status" value="1"/>
</dbReference>
<evidence type="ECO:0000313" key="10">
    <source>
        <dbReference type="Proteomes" id="UP000482155"/>
    </source>
</evidence>
<dbReference type="Pfam" id="PF03562">
    <property type="entry name" value="MltA"/>
    <property type="match status" value="1"/>
</dbReference>
<dbReference type="Pfam" id="PF06725">
    <property type="entry name" value="3D"/>
    <property type="match status" value="1"/>
</dbReference>
<evidence type="ECO:0000259" key="8">
    <source>
        <dbReference type="SMART" id="SM00925"/>
    </source>
</evidence>
<dbReference type="GO" id="GO:0019867">
    <property type="term" value="C:outer membrane"/>
    <property type="evidence" value="ECO:0007669"/>
    <property type="project" value="InterPro"/>
</dbReference>
<feature type="chain" id="PRO_5025514570" description="peptidoglycan lytic exotransglycosylase" evidence="7">
    <location>
        <begin position="22"/>
        <end position="412"/>
    </location>
</feature>
<dbReference type="AlphaFoldDB" id="A0A6B3SKA2"/>
<dbReference type="Gene3D" id="2.40.40.10">
    <property type="entry name" value="RlpA-like domain"/>
    <property type="match status" value="1"/>
</dbReference>
<dbReference type="EMBL" id="JAAIVB010000035">
    <property type="protein sequence ID" value="NEX61231.1"/>
    <property type="molecule type" value="Genomic_DNA"/>
</dbReference>
<accession>A0A6B3SKA2</accession>
<dbReference type="PANTHER" id="PTHR30124:SF0">
    <property type="entry name" value="MEMBRANE-BOUND LYTIC MUREIN TRANSGLYCOSYLASE A"/>
    <property type="match status" value="1"/>
</dbReference>
<dbReference type="GO" id="GO:0004553">
    <property type="term" value="F:hydrolase activity, hydrolyzing O-glycosyl compounds"/>
    <property type="evidence" value="ECO:0007669"/>
    <property type="project" value="InterPro"/>
</dbReference>
<dbReference type="InterPro" id="IPR036908">
    <property type="entry name" value="RlpA-like_sf"/>
</dbReference>
<dbReference type="InterPro" id="IPR010611">
    <property type="entry name" value="3D_dom"/>
</dbReference>
<keyword evidence="4" id="KW-0961">Cell wall biogenesis/degradation</keyword>
<feature type="region of interest" description="Disordered" evidence="6">
    <location>
        <begin position="29"/>
        <end position="57"/>
    </location>
</feature>
<evidence type="ECO:0000256" key="6">
    <source>
        <dbReference type="SAM" id="MobiDB-lite"/>
    </source>
</evidence>
<protein>
    <recommendedName>
        <fullName evidence="2">peptidoglycan lytic exotransglycosylase</fullName>
        <ecNumber evidence="2">4.2.2.n1</ecNumber>
    </recommendedName>
    <alternativeName>
        <fullName evidence="5">Murein hydrolase A</fullName>
    </alternativeName>
</protein>
<gene>
    <name evidence="9" type="ORF">G3574_09080</name>
</gene>
<feature type="domain" description="Lytic transglycosylase MltA" evidence="8">
    <location>
        <begin position="146"/>
        <end position="303"/>
    </location>
</feature>
<feature type="compositionally biased region" description="Pro residues" evidence="6">
    <location>
        <begin position="29"/>
        <end position="41"/>
    </location>
</feature>
<dbReference type="PIRSF" id="PIRSF019422">
    <property type="entry name" value="MltA"/>
    <property type="match status" value="1"/>
</dbReference>
<dbReference type="GO" id="GO:0009253">
    <property type="term" value="P:peptidoglycan catabolic process"/>
    <property type="evidence" value="ECO:0007669"/>
    <property type="project" value="TreeGrafter"/>
</dbReference>
<dbReference type="Proteomes" id="UP000482155">
    <property type="component" value="Unassembled WGS sequence"/>
</dbReference>
<reference evidence="9 10" key="1">
    <citation type="submission" date="2020-02" db="EMBL/GenBank/DDBJ databases">
        <authorList>
            <person name="Kim M.K."/>
        </authorList>
    </citation>
    <scope>NUCLEOTIDE SEQUENCE [LARGE SCALE GENOMIC DNA]</scope>
    <source>
        <strain evidence="9 10">17J57-3</strain>
    </source>
</reference>
<sequence length="412" mass="44947">MSLKRFSLPVMAALASLVISACTTTPPAPVPPPAAGKPPVPGTQVPPTGQPAPPEAPREVLRPASFGALPGWTQDDLRQAWPAWLASCDALIRKPEWTEPCSIAKTVDAGSNPAIRTFMEAFFTPYQVINPDGSDAGLVTGYYEPLLKGARKKGGPFQIPLHRVPDDLLTIDLSSVYPELKNMRLRGRVVGNKVIPYYPRAELAQSGALSGKDLVWVDDAIEAFFLQVQGSGRVQLADTRETIRVAYADQNGYPYKSIGRYLVDKGEMTLEQASAQAIRSWYIAHPERRQELLNANPSYVFFKEEKIADPSKGPKGALGVPLTPQRSIAVDPQFIPLGAPVFLSTTLPNRDEPLRRLVMAQDTGGAIRNPVRADFFWGFGAEAGDKAGKMKQRGSMWVLLPKLMPLPRTAAR</sequence>
<dbReference type="GO" id="GO:0071555">
    <property type="term" value="P:cell wall organization"/>
    <property type="evidence" value="ECO:0007669"/>
    <property type="project" value="UniProtKB-KW"/>
</dbReference>
<dbReference type="CDD" id="cd14668">
    <property type="entry name" value="mlta_B"/>
    <property type="match status" value="1"/>
</dbReference>
<organism evidence="9 10">
    <name type="scientific">Noviherbaspirillum galbum</name>
    <dbReference type="NCBI Taxonomy" id="2709383"/>
    <lineage>
        <taxon>Bacteria</taxon>
        <taxon>Pseudomonadati</taxon>
        <taxon>Pseudomonadota</taxon>
        <taxon>Betaproteobacteria</taxon>
        <taxon>Burkholderiales</taxon>
        <taxon>Oxalobacteraceae</taxon>
        <taxon>Noviherbaspirillum</taxon>
    </lineage>
</organism>
<evidence type="ECO:0000256" key="2">
    <source>
        <dbReference type="ARBA" id="ARBA00012587"/>
    </source>
</evidence>
<evidence type="ECO:0000256" key="5">
    <source>
        <dbReference type="ARBA" id="ARBA00030918"/>
    </source>
</evidence>
<dbReference type="SUPFAM" id="SSF50685">
    <property type="entry name" value="Barwin-like endoglucanases"/>
    <property type="match status" value="1"/>
</dbReference>
<comment type="catalytic activity">
    <reaction evidence="1">
        <text>Exolytic cleavage of the (1-&gt;4)-beta-glycosidic linkage between N-acetylmuramic acid (MurNAc) and N-acetylglucosamine (GlcNAc) residues in peptidoglycan, from either the reducing or the non-reducing ends of the peptidoglycan chains, with concomitant formation of a 1,6-anhydrobond in the MurNAc residue.</text>
        <dbReference type="EC" id="4.2.2.n1"/>
    </reaction>
</comment>
<keyword evidence="3" id="KW-0456">Lyase</keyword>
<dbReference type="GO" id="GO:0009254">
    <property type="term" value="P:peptidoglycan turnover"/>
    <property type="evidence" value="ECO:0007669"/>
    <property type="project" value="InterPro"/>
</dbReference>
<evidence type="ECO:0000313" key="9">
    <source>
        <dbReference type="EMBL" id="NEX61231.1"/>
    </source>
</evidence>
<dbReference type="GO" id="GO:0008933">
    <property type="term" value="F:peptidoglycan lytic transglycosylase activity"/>
    <property type="evidence" value="ECO:0007669"/>
    <property type="project" value="TreeGrafter"/>
</dbReference>
<dbReference type="EC" id="4.2.2.n1" evidence="2"/>
<feature type="signal peptide" evidence="7">
    <location>
        <begin position="1"/>
        <end position="21"/>
    </location>
</feature>
<name>A0A6B3SKA2_9BURK</name>
<dbReference type="Gene3D" id="2.40.240.50">
    <property type="entry name" value="Barwin-like endoglucanases"/>
    <property type="match status" value="1"/>
</dbReference>
<evidence type="ECO:0000256" key="4">
    <source>
        <dbReference type="ARBA" id="ARBA00023316"/>
    </source>
</evidence>
<dbReference type="SMART" id="SM00925">
    <property type="entry name" value="MltA"/>
    <property type="match status" value="1"/>
</dbReference>